<comment type="caution">
    <text evidence="2">The sequence shown here is derived from an EMBL/GenBank/DDBJ whole genome shotgun (WGS) entry which is preliminary data.</text>
</comment>
<dbReference type="EMBL" id="PIUM01000023">
    <property type="protein sequence ID" value="PKU23112.1"/>
    <property type="molecule type" value="Genomic_DNA"/>
</dbReference>
<dbReference type="Gene3D" id="2.30.30.140">
    <property type="match status" value="1"/>
</dbReference>
<reference evidence="3" key="1">
    <citation type="submission" date="2017-12" db="EMBL/GenBank/DDBJ databases">
        <title>Draft genome sequence of Telmatospirillum siberiense 26-4b1T, an acidotolerant peatland alphaproteobacterium potentially involved in sulfur cycling.</title>
        <authorList>
            <person name="Hausmann B."/>
            <person name="Pjevac P."/>
            <person name="Schreck K."/>
            <person name="Herbold C.W."/>
            <person name="Daims H."/>
            <person name="Wagner M."/>
            <person name="Pester M."/>
            <person name="Loy A."/>
        </authorList>
    </citation>
    <scope>NUCLEOTIDE SEQUENCE [LARGE SCALE GENOMIC DNA]</scope>
    <source>
        <strain evidence="3">26-4b1</strain>
    </source>
</reference>
<dbReference type="InterPro" id="IPR001109">
    <property type="entry name" value="Hydrogenase_HupF/HypC"/>
</dbReference>
<evidence type="ECO:0000256" key="1">
    <source>
        <dbReference type="ARBA" id="ARBA00006018"/>
    </source>
</evidence>
<keyword evidence="3" id="KW-1185">Reference proteome</keyword>
<dbReference type="RefSeq" id="WP_101252011.1">
    <property type="nucleotide sequence ID" value="NZ_PIUM01000023.1"/>
</dbReference>
<dbReference type="NCBIfam" id="TIGR00074">
    <property type="entry name" value="hypC_hupF"/>
    <property type="match status" value="1"/>
</dbReference>
<dbReference type="PANTHER" id="PTHR35177">
    <property type="entry name" value="HYDROGENASE MATURATION FACTOR HYBG"/>
    <property type="match status" value="1"/>
</dbReference>
<accession>A0A2N3PRU2</accession>
<evidence type="ECO:0000313" key="3">
    <source>
        <dbReference type="Proteomes" id="UP000233293"/>
    </source>
</evidence>
<name>A0A2N3PRU2_9PROT</name>
<dbReference type="PANTHER" id="PTHR35177:SF2">
    <property type="entry name" value="HYDROGENASE MATURATION FACTOR HYBG"/>
    <property type="match status" value="1"/>
</dbReference>
<dbReference type="Proteomes" id="UP000233293">
    <property type="component" value="Unassembled WGS sequence"/>
</dbReference>
<gene>
    <name evidence="2" type="primary">hypC</name>
    <name evidence="2" type="ORF">CWS72_17925</name>
</gene>
<dbReference type="SUPFAM" id="SSF159127">
    <property type="entry name" value="HupF/HypC-like"/>
    <property type="match status" value="1"/>
</dbReference>
<dbReference type="OrthoDB" id="9806017at2"/>
<evidence type="ECO:0000313" key="2">
    <source>
        <dbReference type="EMBL" id="PKU23112.1"/>
    </source>
</evidence>
<dbReference type="GO" id="GO:1902670">
    <property type="term" value="F:carbon dioxide binding"/>
    <property type="evidence" value="ECO:0007669"/>
    <property type="project" value="TreeGrafter"/>
</dbReference>
<proteinExistence type="inferred from homology"/>
<organism evidence="2 3">
    <name type="scientific">Telmatospirillum siberiense</name>
    <dbReference type="NCBI Taxonomy" id="382514"/>
    <lineage>
        <taxon>Bacteria</taxon>
        <taxon>Pseudomonadati</taxon>
        <taxon>Pseudomonadota</taxon>
        <taxon>Alphaproteobacteria</taxon>
        <taxon>Rhodospirillales</taxon>
        <taxon>Rhodospirillaceae</taxon>
        <taxon>Telmatospirillum</taxon>
    </lineage>
</organism>
<comment type="similarity">
    <text evidence="1">Belongs to the HupF/HypC family.</text>
</comment>
<dbReference type="GO" id="GO:0051604">
    <property type="term" value="P:protein maturation"/>
    <property type="evidence" value="ECO:0007669"/>
    <property type="project" value="TreeGrafter"/>
</dbReference>
<protein>
    <submittedName>
        <fullName evidence="2">HypC/HybG/HupF family hydrogenase formation chaperone</fullName>
    </submittedName>
</protein>
<dbReference type="GO" id="GO:0005506">
    <property type="term" value="F:iron ion binding"/>
    <property type="evidence" value="ECO:0007669"/>
    <property type="project" value="TreeGrafter"/>
</dbReference>
<dbReference type="AlphaFoldDB" id="A0A2N3PRU2"/>
<sequence length="84" mass="9087">MCTAIPSRVLSIDGDMARVECFGVERSVSLMLMNEPVAIGDFLTIQAGTFAVERVPEEFAREALAYFAQAIDDAETNTVLTPSS</sequence>
<dbReference type="Pfam" id="PF01455">
    <property type="entry name" value="HupF_HypC"/>
    <property type="match status" value="1"/>
</dbReference>